<proteinExistence type="predicted"/>
<evidence type="ECO:0000313" key="2">
    <source>
        <dbReference type="Proteomes" id="UP001168694"/>
    </source>
</evidence>
<name>A0ABT8E4M8_9BACL</name>
<evidence type="ECO:0000313" key="1">
    <source>
        <dbReference type="EMBL" id="MDN4072866.1"/>
    </source>
</evidence>
<dbReference type="Proteomes" id="UP001168694">
    <property type="component" value="Unassembled WGS sequence"/>
</dbReference>
<accession>A0ABT8E4M8</accession>
<sequence>MREFKKFEEETNKEEGCIKFHAYPLVPTERKIILWVNLAKRRSVNIDFTKPHTKNVQKQKLTEVEWLIKSNV</sequence>
<reference evidence="1" key="1">
    <citation type="submission" date="2023-06" db="EMBL/GenBank/DDBJ databases">
        <title>Draft Genome Sequences of Representative Paenibacillus Polymyxa, Bacillus cereus, Fictibacillus sp., and Brevibacillus agri Strains Isolated from Amazonian Dark Earth.</title>
        <authorList>
            <person name="Pellegrinetti T.A."/>
            <person name="Cunha I.C.M."/>
            <person name="Chaves M.G."/>
            <person name="Freitas A.S."/>
            <person name="Silva A.V.R."/>
            <person name="Tsai S.M."/>
            <person name="Mendes L.W."/>
        </authorList>
    </citation>
    <scope>NUCLEOTIDE SEQUENCE</scope>
    <source>
        <strain evidence="1">CENA-BCM004</strain>
    </source>
</reference>
<keyword evidence="1" id="KW-0560">Oxidoreductase</keyword>
<protein>
    <submittedName>
        <fullName evidence="1">Antibiotic biosynthesis monooxygenase</fullName>
    </submittedName>
</protein>
<organism evidence="1 2">
    <name type="scientific">Fictibacillus terranigra</name>
    <dbReference type="NCBI Taxonomy" id="3058424"/>
    <lineage>
        <taxon>Bacteria</taxon>
        <taxon>Bacillati</taxon>
        <taxon>Bacillota</taxon>
        <taxon>Bacilli</taxon>
        <taxon>Bacillales</taxon>
        <taxon>Fictibacillaceae</taxon>
        <taxon>Fictibacillus</taxon>
    </lineage>
</organism>
<dbReference type="EMBL" id="JAUHLN010000001">
    <property type="protein sequence ID" value="MDN4072866.1"/>
    <property type="molecule type" value="Genomic_DNA"/>
</dbReference>
<dbReference type="Gene3D" id="3.30.70.100">
    <property type="match status" value="1"/>
</dbReference>
<dbReference type="RefSeq" id="WP_290398947.1">
    <property type="nucleotide sequence ID" value="NZ_JAUHLN010000001.1"/>
</dbReference>
<keyword evidence="2" id="KW-1185">Reference proteome</keyword>
<keyword evidence="1" id="KW-0503">Monooxygenase</keyword>
<dbReference type="GO" id="GO:0004497">
    <property type="term" value="F:monooxygenase activity"/>
    <property type="evidence" value="ECO:0007669"/>
    <property type="project" value="UniProtKB-KW"/>
</dbReference>
<gene>
    <name evidence="1" type="ORF">QYF49_07465</name>
</gene>
<comment type="caution">
    <text evidence="1">The sequence shown here is derived from an EMBL/GenBank/DDBJ whole genome shotgun (WGS) entry which is preliminary data.</text>
</comment>